<dbReference type="AlphaFoldDB" id="A0A9W6Y3T5"/>
<gene>
    <name evidence="2" type="ORF">Pfra01_002099300</name>
</gene>
<feature type="compositionally biased region" description="Polar residues" evidence="1">
    <location>
        <begin position="118"/>
        <end position="133"/>
    </location>
</feature>
<feature type="compositionally biased region" description="Basic residues" evidence="1">
    <location>
        <begin position="669"/>
        <end position="682"/>
    </location>
</feature>
<proteinExistence type="predicted"/>
<keyword evidence="3" id="KW-1185">Reference proteome</keyword>
<feature type="region of interest" description="Disordered" evidence="1">
    <location>
        <begin position="1"/>
        <end position="145"/>
    </location>
</feature>
<dbReference type="Proteomes" id="UP001165121">
    <property type="component" value="Unassembled WGS sequence"/>
</dbReference>
<evidence type="ECO:0000313" key="3">
    <source>
        <dbReference type="Proteomes" id="UP001165121"/>
    </source>
</evidence>
<comment type="caution">
    <text evidence="2">The sequence shown here is derived from an EMBL/GenBank/DDBJ whole genome shotgun (WGS) entry which is preliminary data.</text>
</comment>
<evidence type="ECO:0000256" key="1">
    <source>
        <dbReference type="SAM" id="MobiDB-lite"/>
    </source>
</evidence>
<accession>A0A9W6Y3T5</accession>
<dbReference type="EMBL" id="BSXT01002938">
    <property type="protein sequence ID" value="GMF51713.1"/>
    <property type="molecule type" value="Genomic_DNA"/>
</dbReference>
<protein>
    <submittedName>
        <fullName evidence="2">Unnamed protein product</fullName>
    </submittedName>
</protein>
<reference evidence="2" key="1">
    <citation type="submission" date="2023-04" db="EMBL/GenBank/DDBJ databases">
        <title>Phytophthora fragariaefolia NBRC 109709.</title>
        <authorList>
            <person name="Ichikawa N."/>
            <person name="Sato H."/>
            <person name="Tonouchi N."/>
        </authorList>
    </citation>
    <scope>NUCLEOTIDE SEQUENCE</scope>
    <source>
        <strain evidence="2">NBRC 109709</strain>
    </source>
</reference>
<dbReference type="OrthoDB" id="115952at2759"/>
<organism evidence="2 3">
    <name type="scientific">Phytophthora fragariaefolia</name>
    <dbReference type="NCBI Taxonomy" id="1490495"/>
    <lineage>
        <taxon>Eukaryota</taxon>
        <taxon>Sar</taxon>
        <taxon>Stramenopiles</taxon>
        <taxon>Oomycota</taxon>
        <taxon>Peronosporomycetes</taxon>
        <taxon>Peronosporales</taxon>
        <taxon>Peronosporaceae</taxon>
        <taxon>Phytophthora</taxon>
    </lineage>
</organism>
<evidence type="ECO:0000313" key="2">
    <source>
        <dbReference type="EMBL" id="GMF51713.1"/>
    </source>
</evidence>
<name>A0A9W6Y3T5_9STRA</name>
<feature type="region of interest" description="Disordered" evidence="1">
    <location>
        <begin position="660"/>
        <end position="691"/>
    </location>
</feature>
<feature type="compositionally biased region" description="Basic and acidic residues" evidence="1">
    <location>
        <begin position="9"/>
        <end position="22"/>
    </location>
</feature>
<sequence length="691" mass="76479">MVSAGMPRDPVDRPHAPTHSELDIQPAEAAHLPIGEKPGAGQHDVDMGIAVATSSDQVAAPSSHGNLAAVTATPRQDEVRPLPFTEDIDVDIGDQTSPQLGPRPASASDPQLAETPGQLYQTEHSPSSETDPSQEPYWHQASPVSQSLRGNSGFVAATPSLEDQEAAVDVADSPGFTLEKVVPPAHSYGLNYQEWIGSLQGVPVAVPANSQCLVLAFYATVMNTFSKKLALSATIVAAADVVKQRVLDIVLANLRYDVKLNLVSAKEEFQRIYPDDAPPSSVEACAATLFAHYTKMKAISVATPVSFTFWEGPTVLRAMAVYLRETIYVWDIGADDMAYAQQYAYRTFQMDNGDSHETGVVTALSEGTVRGFLEACFNHHVIPTMLLLKHREGHFYGVQHDTTFHDWHTQQGPEMRVRLDLVQSELGFPILPSEGYDPESVTVEAAQEEQALLKEMGVDFYASGSQESLMTEPSHPVLTRAPVDITTTVHKRVYLPYPELAAQSCQHEQLIHWGEREAYQHQVLTIERIRHDEDSDDVAQTFCTGWLEHCYAATPQDAIELARDRQMWSELGTMVDVSLLPLRPLNIPLEHWFILHVLPYAIKDWDDTSMGRAPTSSRAIWYQEYQPVQQLCTAIADRRDWSIAVWLPLGLTRTDLPAIAVPTTGRGPTARRKYRRPSRPHRGGPEAAHPW</sequence>